<dbReference type="AlphaFoldDB" id="A0A9E6Y262"/>
<keyword evidence="3" id="KW-1185">Reference proteome</keyword>
<dbReference type="RefSeq" id="WP_259312829.1">
    <property type="nucleotide sequence ID" value="NZ_CP087164.1"/>
</dbReference>
<dbReference type="KEGG" id="sbae:DSM104329_05244"/>
<organism evidence="2 3">
    <name type="scientific">Capillimicrobium parvum</name>
    <dbReference type="NCBI Taxonomy" id="2884022"/>
    <lineage>
        <taxon>Bacteria</taxon>
        <taxon>Bacillati</taxon>
        <taxon>Actinomycetota</taxon>
        <taxon>Thermoleophilia</taxon>
        <taxon>Solirubrobacterales</taxon>
        <taxon>Capillimicrobiaceae</taxon>
        <taxon>Capillimicrobium</taxon>
    </lineage>
</organism>
<feature type="domain" description="Glycosyltransferase 61 catalytic" evidence="1">
    <location>
        <begin position="138"/>
        <end position="310"/>
    </location>
</feature>
<name>A0A9E6Y262_9ACTN</name>
<sequence>MADIDAYEDYQQVDRIADLMGPGNRIFEMTAEAPPPTPAFDFLNGPPPMKLGLSRWPIQLRVVKVDNALVMPRRTIVNASNGKLLLDSLRKPLGPGQPLPESMQRRVTSRRIGSILRSPNTEHVAGPAFSAIARNDGYGHVLLEAVSQLWAAAELDLSSMPVAVNALGGGRDYQLRLMRPFGVTERNAVMANRGNVFFESLIVAAQSYVLPKRISQRFWDVTQRISGFYASDLDARQPDRRLYVSRRKASKRRLVDEERIEQIFARHDFEVFHPEDHDVPEQIRTFARASWIAGSVGSGLYNSVFAPPGVRRIILAPGHFHTPNDLLMSRDHGPMYLFGESSSTNPKQAIVEDWSIDAGVVERALDGVFAGERVLAGAIAA</sequence>
<evidence type="ECO:0000313" key="2">
    <source>
        <dbReference type="EMBL" id="UGS38814.1"/>
    </source>
</evidence>
<protein>
    <recommendedName>
        <fullName evidence="1">Glycosyltransferase 61 catalytic domain-containing protein</fullName>
    </recommendedName>
</protein>
<dbReference type="GO" id="GO:0016757">
    <property type="term" value="F:glycosyltransferase activity"/>
    <property type="evidence" value="ECO:0007669"/>
    <property type="project" value="InterPro"/>
</dbReference>
<evidence type="ECO:0000259" key="1">
    <source>
        <dbReference type="Pfam" id="PF04577"/>
    </source>
</evidence>
<dbReference type="InterPro" id="IPR049625">
    <property type="entry name" value="Glyco_transf_61_cat"/>
</dbReference>
<dbReference type="Pfam" id="PF04577">
    <property type="entry name" value="Glyco_transf_61"/>
    <property type="match status" value="1"/>
</dbReference>
<evidence type="ECO:0000313" key="3">
    <source>
        <dbReference type="Proteomes" id="UP001162834"/>
    </source>
</evidence>
<gene>
    <name evidence="2" type="ORF">DSM104329_05244</name>
</gene>
<dbReference type="Proteomes" id="UP001162834">
    <property type="component" value="Chromosome"/>
</dbReference>
<dbReference type="EMBL" id="CP087164">
    <property type="protein sequence ID" value="UGS38814.1"/>
    <property type="molecule type" value="Genomic_DNA"/>
</dbReference>
<proteinExistence type="predicted"/>
<accession>A0A9E6Y262</accession>
<reference evidence="2" key="1">
    <citation type="journal article" date="2022" name="Int. J. Syst. Evol. Microbiol.">
        <title>Pseudomonas aegrilactucae sp. nov. and Pseudomonas morbosilactucae sp. nov., pathogens causing bacterial rot of lettuce in Japan.</title>
        <authorList>
            <person name="Sawada H."/>
            <person name="Fujikawa T."/>
            <person name="Satou M."/>
        </authorList>
    </citation>
    <scope>NUCLEOTIDE SEQUENCE</scope>
    <source>
        <strain evidence="2">0166_1</strain>
    </source>
</reference>